<organism evidence="4 5">
    <name type="scientific">Mucor flavus</name>
    <dbReference type="NCBI Taxonomy" id="439312"/>
    <lineage>
        <taxon>Eukaryota</taxon>
        <taxon>Fungi</taxon>
        <taxon>Fungi incertae sedis</taxon>
        <taxon>Mucoromycota</taxon>
        <taxon>Mucoromycotina</taxon>
        <taxon>Mucoromycetes</taxon>
        <taxon>Mucorales</taxon>
        <taxon>Mucorineae</taxon>
        <taxon>Mucoraceae</taxon>
        <taxon>Mucor</taxon>
    </lineage>
</organism>
<dbReference type="SMART" id="SM00240">
    <property type="entry name" value="FHA"/>
    <property type="match status" value="1"/>
</dbReference>
<dbReference type="Pfam" id="PF00498">
    <property type="entry name" value="FHA"/>
    <property type="match status" value="1"/>
</dbReference>
<keyword evidence="1" id="KW-0175">Coiled coil</keyword>
<dbReference type="PANTHER" id="PTHR15715:SF37">
    <property type="entry name" value="LD47843P"/>
    <property type="match status" value="1"/>
</dbReference>
<name>A0ABP9YJ96_9FUNG</name>
<keyword evidence="5" id="KW-1185">Reference proteome</keyword>
<dbReference type="Proteomes" id="UP001473302">
    <property type="component" value="Unassembled WGS sequence"/>
</dbReference>
<feature type="coiled-coil region" evidence="1">
    <location>
        <begin position="286"/>
        <end position="323"/>
    </location>
</feature>
<dbReference type="Gene3D" id="2.60.200.20">
    <property type="match status" value="1"/>
</dbReference>
<dbReference type="EMBL" id="BAABUK010000002">
    <property type="protein sequence ID" value="GAA5806932.1"/>
    <property type="molecule type" value="Genomic_DNA"/>
</dbReference>
<reference evidence="4 5" key="1">
    <citation type="submission" date="2024-04" db="EMBL/GenBank/DDBJ databases">
        <title>genome sequences of Mucor flavus KT1a and Helicostylum pulchrum KT1b strains isolated from the surface of a dry-aged beef.</title>
        <authorList>
            <person name="Toyotome T."/>
            <person name="Hosono M."/>
            <person name="Torimaru M."/>
            <person name="Fukuda K."/>
            <person name="Mikami N."/>
        </authorList>
    </citation>
    <scope>NUCLEOTIDE SEQUENCE [LARGE SCALE GENOMIC DNA]</scope>
    <source>
        <strain evidence="4 5">KT1a</strain>
    </source>
</reference>
<feature type="domain" description="FHA" evidence="3">
    <location>
        <begin position="58"/>
        <end position="114"/>
    </location>
</feature>
<dbReference type="PANTHER" id="PTHR15715">
    <property type="entry name" value="CENTROSOMAL PROTEIN OF 170 KDA"/>
    <property type="match status" value="1"/>
</dbReference>
<keyword evidence="2" id="KW-0472">Membrane</keyword>
<feature type="transmembrane region" description="Helical" evidence="2">
    <location>
        <begin position="410"/>
        <end position="431"/>
    </location>
</feature>
<dbReference type="InterPro" id="IPR051176">
    <property type="entry name" value="Cent_Immune-Sig_Mod"/>
</dbReference>
<sequence length="453" mass="51785">MMTESSTVMPVHDETVKLTKPKGPMTIQKRGTVITVILRPHNTHFQTRTLELRDKVRIRIGRQTSAKTVPTAHNGYFDSKVLSRQHAEIWCDKTKVFIKDVKSSNGTFVNGSRLSNECEESEPKELKNQDEIEFGIDIVNDNGAVMYHKVSCSVHIFSMPLSQVDDAIIKELSNTSQVQIYPDPHLSRKSSTSSINTLSSVNIAENGSVITTTTAGKRAKKLESVLAKLHAEIEKSRLVENELKSIKDTVMDLDKVFSQEKMRKTDELQFKLTQAETKIKLYDEKWRQQTRSILTAKNELQRLEKELAKADDWKIERTQLMQQLLDEQKKSTLLQEQLKNQGHFLDAFQIKSIQYLFAVLIGVISTLFYVFFLCGDVFHSRNPFGYNLGRSTGNYRNLNRGEFCYKLIELYFVCTLLAVVVDRTFLVGILLPRHKKTCMGNMGMTLGVWMTES</sequence>
<evidence type="ECO:0000259" key="3">
    <source>
        <dbReference type="PROSITE" id="PS50006"/>
    </source>
</evidence>
<keyword evidence="2" id="KW-0812">Transmembrane</keyword>
<dbReference type="InterPro" id="IPR008984">
    <property type="entry name" value="SMAD_FHA_dom_sf"/>
</dbReference>
<accession>A0ABP9YJ96</accession>
<gene>
    <name evidence="4" type="ORF">MFLAVUS_000281</name>
</gene>
<evidence type="ECO:0000256" key="2">
    <source>
        <dbReference type="SAM" id="Phobius"/>
    </source>
</evidence>
<evidence type="ECO:0000313" key="4">
    <source>
        <dbReference type="EMBL" id="GAA5806932.1"/>
    </source>
</evidence>
<evidence type="ECO:0000313" key="5">
    <source>
        <dbReference type="Proteomes" id="UP001473302"/>
    </source>
</evidence>
<dbReference type="PROSITE" id="PS50006">
    <property type="entry name" value="FHA_DOMAIN"/>
    <property type="match status" value="1"/>
</dbReference>
<keyword evidence="2" id="KW-1133">Transmembrane helix</keyword>
<feature type="transmembrane region" description="Helical" evidence="2">
    <location>
        <begin position="355"/>
        <end position="378"/>
    </location>
</feature>
<dbReference type="SUPFAM" id="SSF49879">
    <property type="entry name" value="SMAD/FHA domain"/>
    <property type="match status" value="1"/>
</dbReference>
<comment type="caution">
    <text evidence="4">The sequence shown here is derived from an EMBL/GenBank/DDBJ whole genome shotgun (WGS) entry which is preliminary data.</text>
</comment>
<evidence type="ECO:0000256" key="1">
    <source>
        <dbReference type="SAM" id="Coils"/>
    </source>
</evidence>
<dbReference type="InterPro" id="IPR000253">
    <property type="entry name" value="FHA_dom"/>
</dbReference>
<protein>
    <recommendedName>
        <fullName evidence="3">FHA domain-containing protein</fullName>
    </recommendedName>
</protein>
<proteinExistence type="predicted"/>